<keyword evidence="2" id="KW-1185">Reference proteome</keyword>
<dbReference type="Pfam" id="PF11251">
    <property type="entry name" value="DUF3050"/>
    <property type="match status" value="1"/>
</dbReference>
<proteinExistence type="predicted"/>
<gene>
    <name evidence="1" type="ORF">RM538_10170</name>
</gene>
<dbReference type="SUPFAM" id="SSF48613">
    <property type="entry name" value="Heme oxygenase-like"/>
    <property type="match status" value="1"/>
</dbReference>
<name>A0ABU2YDV9_9FLAO</name>
<evidence type="ECO:0000313" key="1">
    <source>
        <dbReference type="EMBL" id="MDT0556370.1"/>
    </source>
</evidence>
<reference evidence="1 2" key="1">
    <citation type="submission" date="2023-09" db="EMBL/GenBank/DDBJ databases">
        <authorList>
            <person name="Rey-Velasco X."/>
        </authorList>
    </citation>
    <scope>NUCLEOTIDE SEQUENCE [LARGE SCALE GENOMIC DNA]</scope>
    <source>
        <strain evidence="1 2">W242</strain>
    </source>
</reference>
<comment type="caution">
    <text evidence="1">The sequence shown here is derived from an EMBL/GenBank/DDBJ whole genome shotgun (WGS) entry which is preliminary data.</text>
</comment>
<dbReference type="InterPro" id="IPR024423">
    <property type="entry name" value="DUF3050"/>
</dbReference>
<sequence>MISQIESKIKGYRNTLLEHPLYSEIKTPLDLQTFMEFHVFAVWDFMSLLKALQQGLTCTTAPWKPIGNPETRYLINEIVLAEETDINKDGKRQSHFEMYLDAMKKAEASTLKIDNLLIAIETEKNIFKAIEKSKLPKAIVTFLNFTFNTIKKGKMHEIAAAFTFGREDLIPDMFSVIIKNIQENFPEKDLSNFKYYFDRHIELDGDEHGPMALQMVEQLCGNDRKKWREVEHIVVASLHAREQLWDGILDELLEPKPI</sequence>
<protein>
    <submittedName>
        <fullName evidence="1">DUF3050 domain-containing protein</fullName>
    </submittedName>
</protein>
<accession>A0ABU2YDV9</accession>
<dbReference type="InterPro" id="IPR016084">
    <property type="entry name" value="Haem_Oase-like_multi-hlx"/>
</dbReference>
<dbReference type="Gene3D" id="1.20.910.10">
    <property type="entry name" value="Heme oxygenase-like"/>
    <property type="match status" value="1"/>
</dbReference>
<evidence type="ECO:0000313" key="2">
    <source>
        <dbReference type="Proteomes" id="UP001254488"/>
    </source>
</evidence>
<dbReference type="Proteomes" id="UP001254488">
    <property type="component" value="Unassembled WGS sequence"/>
</dbReference>
<dbReference type="EMBL" id="JAVRHZ010000006">
    <property type="protein sequence ID" value="MDT0556370.1"/>
    <property type="molecule type" value="Genomic_DNA"/>
</dbReference>
<organism evidence="1 2">
    <name type="scientific">Patiriisocius hiemis</name>
    <dbReference type="NCBI Taxonomy" id="3075604"/>
    <lineage>
        <taxon>Bacteria</taxon>
        <taxon>Pseudomonadati</taxon>
        <taxon>Bacteroidota</taxon>
        <taxon>Flavobacteriia</taxon>
        <taxon>Flavobacteriales</taxon>
        <taxon>Flavobacteriaceae</taxon>
        <taxon>Patiriisocius</taxon>
    </lineage>
</organism>
<dbReference type="RefSeq" id="WP_311333322.1">
    <property type="nucleotide sequence ID" value="NZ_JAVRHZ010000006.1"/>
</dbReference>